<dbReference type="EMBL" id="UOGH01000025">
    <property type="protein sequence ID" value="VAX27100.1"/>
    <property type="molecule type" value="Genomic_DNA"/>
</dbReference>
<evidence type="ECO:0008006" key="2">
    <source>
        <dbReference type="Google" id="ProtNLM"/>
    </source>
</evidence>
<protein>
    <recommendedName>
        <fullName evidence="2">DUF116 domain-containing protein</fullName>
    </recommendedName>
</protein>
<dbReference type="AlphaFoldDB" id="A0A3B1CWP5"/>
<reference evidence="1" key="1">
    <citation type="submission" date="2018-06" db="EMBL/GenBank/DDBJ databases">
        <authorList>
            <person name="Zhirakovskaya E."/>
        </authorList>
    </citation>
    <scope>NUCLEOTIDE SEQUENCE</scope>
</reference>
<proteinExistence type="predicted"/>
<organism evidence="1">
    <name type="scientific">hydrothermal vent metagenome</name>
    <dbReference type="NCBI Taxonomy" id="652676"/>
    <lineage>
        <taxon>unclassified sequences</taxon>
        <taxon>metagenomes</taxon>
        <taxon>ecological metagenomes</taxon>
    </lineage>
</organism>
<name>A0A3B1CWP5_9ZZZZ</name>
<gene>
    <name evidence="1" type="ORF">MNBD_NITROSPIRAE02-1462</name>
</gene>
<dbReference type="InterPro" id="IPR002829">
    <property type="entry name" value="DUF116"/>
</dbReference>
<dbReference type="PANTHER" id="PTHR43801">
    <property type="entry name" value="NUCLEOTIDE-BINDING PROTEIN-RELATED"/>
    <property type="match status" value="1"/>
</dbReference>
<dbReference type="PIRSF" id="PIRSF006594">
    <property type="entry name" value="UCP006594"/>
    <property type="match status" value="1"/>
</dbReference>
<accession>A0A3B1CWP5</accession>
<dbReference type="PANTHER" id="PTHR43801:SF1">
    <property type="entry name" value="POLYPRENYL SYNTHETASE"/>
    <property type="match status" value="1"/>
</dbReference>
<dbReference type="Pfam" id="PF01976">
    <property type="entry name" value="DUF116"/>
    <property type="match status" value="1"/>
</dbReference>
<evidence type="ECO:0000313" key="1">
    <source>
        <dbReference type="EMBL" id="VAX27100.1"/>
    </source>
</evidence>
<sequence>MAGYRIIRGFVLKVLYPIFMLLSAFRKDKKESLQRMIINMNNKLVIRERHKTKKILLLLPHCIQVDKCEIRLTHNIYNCKRCGKCEIKDLINLADDYGLTLFVATGGTLARRIVKDAKPEAIVAVACERDLSSGIVDTYPMPVLAISNERPFGPCYNTQVSLEKVIDAIKTFCS</sequence>